<dbReference type="SUPFAM" id="SSF51735">
    <property type="entry name" value="NAD(P)-binding Rossmann-fold domains"/>
    <property type="match status" value="1"/>
</dbReference>
<dbReference type="AlphaFoldDB" id="A0A2N6PGZ3"/>
<evidence type="ECO:0000256" key="2">
    <source>
        <dbReference type="ARBA" id="ARBA00008072"/>
    </source>
</evidence>
<evidence type="ECO:0000256" key="5">
    <source>
        <dbReference type="ARBA" id="ARBA00023002"/>
    </source>
</evidence>
<keyword evidence="7" id="KW-1185">Reference proteome</keyword>
<evidence type="ECO:0000256" key="4">
    <source>
        <dbReference type="ARBA" id="ARBA00022833"/>
    </source>
</evidence>
<comment type="caution">
    <text evidence="6">The sequence shown here is derived from an EMBL/GenBank/DDBJ whole genome shotgun (WGS) entry which is preliminary data.</text>
</comment>
<proteinExistence type="inferred from homology"/>
<keyword evidence="5" id="KW-0560">Oxidoreductase</keyword>
<dbReference type="SUPFAM" id="SSF50129">
    <property type="entry name" value="GroES-like"/>
    <property type="match status" value="1"/>
</dbReference>
<evidence type="ECO:0000256" key="3">
    <source>
        <dbReference type="ARBA" id="ARBA00022723"/>
    </source>
</evidence>
<keyword evidence="4" id="KW-0862">Zinc</keyword>
<sequence length="324" mass="34512">MAWEFWIEEARRGRWRAVDEPHAASGQLRVRTTASAISRGTERLVWEGRVPDSVAGLMAAPAQRGTFPFPVSYGYLAVGTIDEGPADQLGQRVFGLLPHHTHHIVGPADVHPVPEAVPTSRALLAGAAETGINILWQAPPRFGDRVAIIGAGMIGAATALLADRMGLDRLEVIDTDAARREMLTGLGLSTATPDEASGDCDIVIHTSGTEAGLATALALTGDDGTVVEASWYGTDAPRVPLGADFHARRLSIIASQVGQVAAGQRARRTRAQRLGQALEALHDERFDALITGSTDWSELPVVMDRVLTDPASLCHIVDYRSLTG</sequence>
<protein>
    <submittedName>
        <fullName evidence="6">Dehydrogenase</fullName>
    </submittedName>
</protein>
<evidence type="ECO:0000313" key="6">
    <source>
        <dbReference type="EMBL" id="PMB97923.1"/>
    </source>
</evidence>
<name>A0A2N6PGZ3_9MICO</name>
<dbReference type="InterPro" id="IPR011032">
    <property type="entry name" value="GroES-like_sf"/>
</dbReference>
<dbReference type="Gene3D" id="3.90.180.10">
    <property type="entry name" value="Medium-chain alcohol dehydrogenases, catalytic domain"/>
    <property type="match status" value="1"/>
</dbReference>
<dbReference type="EMBL" id="PNFZ01000004">
    <property type="protein sequence ID" value="PMB97923.1"/>
    <property type="molecule type" value="Genomic_DNA"/>
</dbReference>
<dbReference type="GO" id="GO:0016491">
    <property type="term" value="F:oxidoreductase activity"/>
    <property type="evidence" value="ECO:0007669"/>
    <property type="project" value="UniProtKB-KW"/>
</dbReference>
<comment type="cofactor">
    <cofactor evidence="1">
        <name>Zn(2+)</name>
        <dbReference type="ChEBI" id="CHEBI:29105"/>
    </cofactor>
</comment>
<organism evidence="6 7">
    <name type="scientific">Brevibacterium luteolum</name>
    <dbReference type="NCBI Taxonomy" id="199591"/>
    <lineage>
        <taxon>Bacteria</taxon>
        <taxon>Bacillati</taxon>
        <taxon>Actinomycetota</taxon>
        <taxon>Actinomycetes</taxon>
        <taxon>Micrococcales</taxon>
        <taxon>Brevibacteriaceae</taxon>
        <taxon>Brevibacterium</taxon>
    </lineage>
</organism>
<dbReference type="OrthoDB" id="9781588at2"/>
<accession>A0A2N6PGZ3</accession>
<reference evidence="6 7" key="1">
    <citation type="submission" date="2017-09" db="EMBL/GenBank/DDBJ databases">
        <title>Bacterial strain isolated from the female urinary microbiota.</title>
        <authorList>
            <person name="Thomas-White K."/>
            <person name="Kumar N."/>
            <person name="Forster S."/>
            <person name="Putonti C."/>
            <person name="Lawley T."/>
            <person name="Wolfe A.J."/>
        </authorList>
    </citation>
    <scope>NUCLEOTIDE SEQUENCE [LARGE SCALE GENOMIC DNA]</scope>
    <source>
        <strain evidence="6 7">UMB0680</strain>
    </source>
</reference>
<dbReference type="PANTHER" id="PTHR43350">
    <property type="entry name" value="NAD-DEPENDENT ALCOHOL DEHYDROGENASE"/>
    <property type="match status" value="1"/>
</dbReference>
<dbReference type="GO" id="GO:0046872">
    <property type="term" value="F:metal ion binding"/>
    <property type="evidence" value="ECO:0007669"/>
    <property type="project" value="UniProtKB-KW"/>
</dbReference>
<evidence type="ECO:0000256" key="1">
    <source>
        <dbReference type="ARBA" id="ARBA00001947"/>
    </source>
</evidence>
<comment type="similarity">
    <text evidence="2">Belongs to the zinc-containing alcohol dehydrogenase family.</text>
</comment>
<dbReference type="CDD" id="cd08255">
    <property type="entry name" value="2-desacetyl-2-hydroxyethyl_bacteriochlorophyllide_like"/>
    <property type="match status" value="1"/>
</dbReference>
<dbReference type="PANTHER" id="PTHR43350:SF19">
    <property type="entry name" value="D-GULOSIDE 3-DEHYDROGENASE"/>
    <property type="match status" value="1"/>
</dbReference>
<keyword evidence="3" id="KW-0479">Metal-binding</keyword>
<dbReference type="Gene3D" id="3.40.50.720">
    <property type="entry name" value="NAD(P)-binding Rossmann-like Domain"/>
    <property type="match status" value="1"/>
</dbReference>
<dbReference type="InterPro" id="IPR036291">
    <property type="entry name" value="NAD(P)-bd_dom_sf"/>
</dbReference>
<dbReference type="RefSeq" id="WP_102162267.1">
    <property type="nucleotide sequence ID" value="NZ_JALXPL010000082.1"/>
</dbReference>
<gene>
    <name evidence="6" type="ORF">CJ198_08890</name>
</gene>
<evidence type="ECO:0000313" key="7">
    <source>
        <dbReference type="Proteomes" id="UP000235703"/>
    </source>
</evidence>
<dbReference type="Proteomes" id="UP000235703">
    <property type="component" value="Unassembled WGS sequence"/>
</dbReference>